<dbReference type="Proteomes" id="UP000310636">
    <property type="component" value="Unassembled WGS sequence"/>
</dbReference>
<dbReference type="InterPro" id="IPR004843">
    <property type="entry name" value="Calcineurin-like_PHP"/>
</dbReference>
<feature type="transmembrane region" description="Helical" evidence="1">
    <location>
        <begin position="73"/>
        <end position="96"/>
    </location>
</feature>
<dbReference type="PANTHER" id="PTHR31302">
    <property type="entry name" value="TRANSMEMBRANE PROTEIN WITH METALLOPHOSPHOESTERASE DOMAIN-RELATED"/>
    <property type="match status" value="1"/>
</dbReference>
<feature type="transmembrane region" description="Helical" evidence="1">
    <location>
        <begin position="5"/>
        <end position="25"/>
    </location>
</feature>
<dbReference type="InterPro" id="IPR051158">
    <property type="entry name" value="Metallophosphoesterase_sf"/>
</dbReference>
<dbReference type="RefSeq" id="WP_136370022.1">
    <property type="nucleotide sequence ID" value="NZ_SSOB01000013.1"/>
</dbReference>
<keyword evidence="1" id="KW-1133">Transmembrane helix</keyword>
<name>A0A4S4BWD8_9BACL</name>
<reference evidence="3 4" key="1">
    <citation type="submission" date="2019-04" db="EMBL/GenBank/DDBJ databases">
        <title>Cohnella sp. nov. isolated from preserved vegetables.</title>
        <authorList>
            <person name="Lin S.-Y."/>
            <person name="Hung M.-H."/>
            <person name="Young C.-C."/>
        </authorList>
    </citation>
    <scope>NUCLEOTIDE SEQUENCE [LARGE SCALE GENOMIC DNA]</scope>
    <source>
        <strain evidence="3 4">CC-MHH1044</strain>
    </source>
</reference>
<dbReference type="InterPro" id="IPR029052">
    <property type="entry name" value="Metallo-depent_PP-like"/>
</dbReference>
<dbReference type="AlphaFoldDB" id="A0A4S4BWD8"/>
<gene>
    <name evidence="3" type="ORF">E6C55_11910</name>
</gene>
<evidence type="ECO:0000256" key="1">
    <source>
        <dbReference type="SAM" id="Phobius"/>
    </source>
</evidence>
<keyword evidence="4" id="KW-1185">Reference proteome</keyword>
<evidence type="ECO:0000313" key="4">
    <source>
        <dbReference type="Proteomes" id="UP000310636"/>
    </source>
</evidence>
<keyword evidence="1" id="KW-0472">Membrane</keyword>
<feature type="domain" description="Calcineurin-like phosphoesterase" evidence="2">
    <location>
        <begin position="155"/>
        <end position="322"/>
    </location>
</feature>
<evidence type="ECO:0000259" key="2">
    <source>
        <dbReference type="Pfam" id="PF00149"/>
    </source>
</evidence>
<proteinExistence type="predicted"/>
<dbReference type="EMBL" id="SSOB01000013">
    <property type="protein sequence ID" value="THF79486.1"/>
    <property type="molecule type" value="Genomic_DNA"/>
</dbReference>
<dbReference type="Pfam" id="PF00149">
    <property type="entry name" value="Metallophos"/>
    <property type="match status" value="1"/>
</dbReference>
<dbReference type="SUPFAM" id="SSF56300">
    <property type="entry name" value="Metallo-dependent phosphatases"/>
    <property type="match status" value="1"/>
</dbReference>
<accession>A0A4S4BWD8</accession>
<dbReference type="OrthoDB" id="9780884at2"/>
<feature type="transmembrane region" description="Helical" evidence="1">
    <location>
        <begin position="41"/>
        <end position="61"/>
    </location>
</feature>
<dbReference type="CDD" id="cd07385">
    <property type="entry name" value="MPP_YkuE_C"/>
    <property type="match status" value="1"/>
</dbReference>
<keyword evidence="1" id="KW-0812">Transmembrane</keyword>
<feature type="transmembrane region" description="Helical" evidence="1">
    <location>
        <begin position="108"/>
        <end position="129"/>
    </location>
</feature>
<protein>
    <submittedName>
        <fullName evidence="3">Metallophosphoesterase</fullName>
    </submittedName>
</protein>
<comment type="caution">
    <text evidence="3">The sequence shown here is derived from an EMBL/GenBank/DDBJ whole genome shotgun (WGS) entry which is preliminary data.</text>
</comment>
<dbReference type="GO" id="GO:0016787">
    <property type="term" value="F:hydrolase activity"/>
    <property type="evidence" value="ECO:0007669"/>
    <property type="project" value="InterPro"/>
</dbReference>
<sequence>MNRRIWLTFLPILLIFLALSGYIVWNGGLYLEALWPEYPKLLYWLLMGLFAFSYILGRIRFRPKALSRFLKVVGSYYFVVFEFGVLLSLVVDVIGGGAKLLGIYPDRYALVAGSIALAALLLLLAVGSWNAWTPIVRRYEVAIDKRAGVLDKLEVVVASDLHLGNVVGNRHLDRLLRIVDRIEPDLILLAGDVMDEDIEPVIRNRNDERLGRLRARYGAYAVLGNHEYYGGHAEEFVGRMRSVGIPVLRDETTLVADGAVQLVGRKDKTAESADPDGRLPMKALTEGLDPALPILAMDHQPYQYAAAAEAGVDLLVSGHTHRGQFAPNHWITRRLFELDWGYLRKDRMHAFVSSGFGTWGPPIRLASRSELLHITVRFKEE</sequence>
<organism evidence="3 4">
    <name type="scientific">Cohnella fermenti</name>
    <dbReference type="NCBI Taxonomy" id="2565925"/>
    <lineage>
        <taxon>Bacteria</taxon>
        <taxon>Bacillati</taxon>
        <taxon>Bacillota</taxon>
        <taxon>Bacilli</taxon>
        <taxon>Bacillales</taxon>
        <taxon>Paenibacillaceae</taxon>
        <taxon>Cohnella</taxon>
    </lineage>
</organism>
<dbReference type="Gene3D" id="3.60.21.10">
    <property type="match status" value="1"/>
</dbReference>
<dbReference type="PANTHER" id="PTHR31302:SF0">
    <property type="entry name" value="TRANSMEMBRANE PROTEIN WITH METALLOPHOSPHOESTERASE DOMAIN"/>
    <property type="match status" value="1"/>
</dbReference>
<evidence type="ECO:0000313" key="3">
    <source>
        <dbReference type="EMBL" id="THF79486.1"/>
    </source>
</evidence>